<comment type="caution">
    <text evidence="7">The sequence shown here is derived from an EMBL/GenBank/DDBJ whole genome shotgun (WGS) entry which is preliminary data.</text>
</comment>
<dbReference type="NCBIfam" id="TIGR04409">
    <property type="entry name" value="LptC_YrbK"/>
    <property type="match status" value="1"/>
</dbReference>
<keyword evidence="8" id="KW-1185">Reference proteome</keyword>
<keyword evidence="4 6" id="KW-1133">Transmembrane helix</keyword>
<dbReference type="PANTHER" id="PTHR37481:SF1">
    <property type="entry name" value="LIPOPOLYSACCHARIDE EXPORT SYSTEM PROTEIN LPTC"/>
    <property type="match status" value="1"/>
</dbReference>
<evidence type="ECO:0000256" key="5">
    <source>
        <dbReference type="ARBA" id="ARBA00023136"/>
    </source>
</evidence>
<name>A0A4Q9GZE0_9BURK</name>
<reference evidence="7 8" key="1">
    <citation type="submission" date="2019-02" db="EMBL/GenBank/DDBJ databases">
        <title>Aquabacterium sp. strain KMB7.</title>
        <authorList>
            <person name="Chen W.-M."/>
        </authorList>
    </citation>
    <scope>NUCLEOTIDE SEQUENCE [LARGE SCALE GENOMIC DNA]</scope>
    <source>
        <strain evidence="7 8">KMB7</strain>
    </source>
</reference>
<feature type="transmembrane region" description="Helical" evidence="6">
    <location>
        <begin position="25"/>
        <end position="42"/>
    </location>
</feature>
<dbReference type="InterPro" id="IPR052363">
    <property type="entry name" value="LPS_export_LptC"/>
</dbReference>
<dbReference type="RefSeq" id="WP_130969062.1">
    <property type="nucleotide sequence ID" value="NZ_SIXI01000007.1"/>
</dbReference>
<evidence type="ECO:0000313" key="8">
    <source>
        <dbReference type="Proteomes" id="UP000292120"/>
    </source>
</evidence>
<evidence type="ECO:0000256" key="6">
    <source>
        <dbReference type="SAM" id="Phobius"/>
    </source>
</evidence>
<keyword evidence="3 6" id="KW-0812">Transmembrane</keyword>
<dbReference type="OrthoDB" id="5298112at2"/>
<protein>
    <submittedName>
        <fullName evidence="7">LPS export ABC transporter periplasmic protein LptC</fullName>
    </submittedName>
</protein>
<evidence type="ECO:0000313" key="7">
    <source>
        <dbReference type="EMBL" id="TBO28366.1"/>
    </source>
</evidence>
<dbReference type="GO" id="GO:0005886">
    <property type="term" value="C:plasma membrane"/>
    <property type="evidence" value="ECO:0007669"/>
    <property type="project" value="InterPro"/>
</dbReference>
<dbReference type="InterPro" id="IPR026265">
    <property type="entry name" value="LptC"/>
</dbReference>
<dbReference type="GO" id="GO:0017089">
    <property type="term" value="F:glycolipid transfer activity"/>
    <property type="evidence" value="ECO:0007669"/>
    <property type="project" value="TreeGrafter"/>
</dbReference>
<sequence length="216" mass="23042">MSASLGASLSPRALFQRLYGTAQRALPLVVVAALAAYTWWLVQATPKGDDGARRAAGSTVPDYVMRGAEVERLDAAGVRQSVLRGHTMSHVPERDQLTVVAPEFFALDPKGQRLQATADRGDYFGDTEAVHLRGNAQVELLALAPQGRSAGRGPSTFHSEAIDVDTRQRIVTSDQPVVLRNAQGVVRGSSFRHEARAGITEVGGRVSGQFKAGVSP</sequence>
<evidence type="ECO:0000256" key="2">
    <source>
        <dbReference type="ARBA" id="ARBA00022519"/>
    </source>
</evidence>
<dbReference type="GO" id="GO:0030288">
    <property type="term" value="C:outer membrane-bounded periplasmic space"/>
    <property type="evidence" value="ECO:0007669"/>
    <property type="project" value="TreeGrafter"/>
</dbReference>
<keyword evidence="5 6" id="KW-0472">Membrane</keyword>
<dbReference type="Gene3D" id="2.60.450.10">
    <property type="entry name" value="Lipopolysaccharide (LPS) transport protein A like domain"/>
    <property type="match status" value="1"/>
</dbReference>
<keyword evidence="1" id="KW-1003">Cell membrane</keyword>
<dbReference type="PANTHER" id="PTHR37481">
    <property type="entry name" value="LIPOPOLYSACCHARIDE EXPORT SYSTEM PROTEIN LPTC"/>
    <property type="match status" value="1"/>
</dbReference>
<dbReference type="GO" id="GO:0015221">
    <property type="term" value="F:lipopolysaccharide transmembrane transporter activity"/>
    <property type="evidence" value="ECO:0007669"/>
    <property type="project" value="InterPro"/>
</dbReference>
<evidence type="ECO:0000256" key="1">
    <source>
        <dbReference type="ARBA" id="ARBA00022475"/>
    </source>
</evidence>
<dbReference type="Pfam" id="PF06835">
    <property type="entry name" value="LptC"/>
    <property type="match status" value="1"/>
</dbReference>
<evidence type="ECO:0000256" key="3">
    <source>
        <dbReference type="ARBA" id="ARBA00022692"/>
    </source>
</evidence>
<dbReference type="AlphaFoldDB" id="A0A4Q9GZE0"/>
<accession>A0A4Q9GZE0</accession>
<keyword evidence="2" id="KW-0997">Cell inner membrane</keyword>
<proteinExistence type="predicted"/>
<evidence type="ECO:0000256" key="4">
    <source>
        <dbReference type="ARBA" id="ARBA00022989"/>
    </source>
</evidence>
<dbReference type="Proteomes" id="UP000292120">
    <property type="component" value="Unassembled WGS sequence"/>
</dbReference>
<gene>
    <name evidence="7" type="primary">lptC</name>
    <name evidence="7" type="ORF">EYS42_15280</name>
</gene>
<dbReference type="EMBL" id="SIXI01000007">
    <property type="protein sequence ID" value="TBO28366.1"/>
    <property type="molecule type" value="Genomic_DNA"/>
</dbReference>
<dbReference type="InterPro" id="IPR010664">
    <property type="entry name" value="LipoPS_assembly_LptC-rel"/>
</dbReference>
<organism evidence="7 8">
    <name type="scientific">Aquabacterium lacunae</name>
    <dbReference type="NCBI Taxonomy" id="2528630"/>
    <lineage>
        <taxon>Bacteria</taxon>
        <taxon>Pseudomonadati</taxon>
        <taxon>Pseudomonadota</taxon>
        <taxon>Betaproteobacteria</taxon>
        <taxon>Burkholderiales</taxon>
        <taxon>Aquabacterium</taxon>
    </lineage>
</organism>